<evidence type="ECO:0000313" key="1">
    <source>
        <dbReference type="EMBL" id="CAB5223089.1"/>
    </source>
</evidence>
<proteinExistence type="predicted"/>
<dbReference type="EMBL" id="LR798311">
    <property type="protein sequence ID" value="CAB5223089.1"/>
    <property type="molecule type" value="Genomic_DNA"/>
</dbReference>
<organism evidence="1">
    <name type="scientific">uncultured Caudovirales phage</name>
    <dbReference type="NCBI Taxonomy" id="2100421"/>
    <lineage>
        <taxon>Viruses</taxon>
        <taxon>Duplodnaviria</taxon>
        <taxon>Heunggongvirae</taxon>
        <taxon>Uroviricota</taxon>
        <taxon>Caudoviricetes</taxon>
        <taxon>Peduoviridae</taxon>
        <taxon>Maltschvirus</taxon>
        <taxon>Maltschvirus maltsch</taxon>
    </lineage>
</organism>
<name>A0A6J7WYC3_9CAUD</name>
<protein>
    <submittedName>
        <fullName evidence="1">Uncharacterized protein</fullName>
    </submittedName>
</protein>
<reference evidence="1" key="1">
    <citation type="submission" date="2020-05" db="EMBL/GenBank/DDBJ databases">
        <authorList>
            <person name="Chiriac C."/>
            <person name="Salcher M."/>
            <person name="Ghai R."/>
            <person name="Kavagutti S V."/>
        </authorList>
    </citation>
    <scope>NUCLEOTIDE SEQUENCE</scope>
</reference>
<gene>
    <name evidence="1" type="ORF">UFOVP370_55</name>
</gene>
<accession>A0A6J7WYC3</accession>
<sequence length="151" mass="15605">MAGIVIADTLQADSTSTLVLKNGVASTPPTVQDSAGTQIGTFCRAWVSFNGTTVTSPASMTGVNGSFNVSSVLDNATGDYTINFTTAMPDTNYCTVTSSRYLATSSNQVLIQNVKSGGTYSTSAVQVISTSAIGSNTGMLDVTMFNVAIFR</sequence>